<evidence type="ECO:0000256" key="3">
    <source>
        <dbReference type="ARBA" id="ARBA00023163"/>
    </source>
</evidence>
<feature type="domain" description="HTH araC/xylS-type" evidence="4">
    <location>
        <begin position="204"/>
        <end position="300"/>
    </location>
</feature>
<dbReference type="EMBL" id="CP030850">
    <property type="protein sequence ID" value="AXE20425.1"/>
    <property type="molecule type" value="Genomic_DNA"/>
</dbReference>
<accession>A0A344TP54</accession>
<evidence type="ECO:0000313" key="5">
    <source>
        <dbReference type="EMBL" id="AXE20425.1"/>
    </source>
</evidence>
<dbReference type="Gene3D" id="1.10.10.60">
    <property type="entry name" value="Homeodomain-like"/>
    <property type="match status" value="1"/>
</dbReference>
<dbReference type="InterPro" id="IPR009057">
    <property type="entry name" value="Homeodomain-like_sf"/>
</dbReference>
<dbReference type="KEGG" id="run:DR864_23125"/>
<organism evidence="5 6">
    <name type="scientific">Runella rosea</name>
    <dbReference type="NCBI Taxonomy" id="2259595"/>
    <lineage>
        <taxon>Bacteria</taxon>
        <taxon>Pseudomonadati</taxon>
        <taxon>Bacteroidota</taxon>
        <taxon>Cytophagia</taxon>
        <taxon>Cytophagales</taxon>
        <taxon>Spirosomataceae</taxon>
        <taxon>Runella</taxon>
    </lineage>
</organism>
<dbReference type="GO" id="GO:0043565">
    <property type="term" value="F:sequence-specific DNA binding"/>
    <property type="evidence" value="ECO:0007669"/>
    <property type="project" value="InterPro"/>
</dbReference>
<dbReference type="AlphaFoldDB" id="A0A344TP54"/>
<keyword evidence="1" id="KW-0805">Transcription regulation</keyword>
<proteinExistence type="predicted"/>
<evidence type="ECO:0000256" key="2">
    <source>
        <dbReference type="ARBA" id="ARBA00023125"/>
    </source>
</evidence>
<name>A0A344TP54_9BACT</name>
<evidence type="ECO:0000313" key="6">
    <source>
        <dbReference type="Proteomes" id="UP000251993"/>
    </source>
</evidence>
<keyword evidence="6" id="KW-1185">Reference proteome</keyword>
<dbReference type="InterPro" id="IPR018060">
    <property type="entry name" value="HTH_AraC"/>
</dbReference>
<reference evidence="5 6" key="1">
    <citation type="submission" date="2018-07" db="EMBL/GenBank/DDBJ databases">
        <title>Genome sequencing of Runella.</title>
        <authorList>
            <person name="Baek M.-G."/>
            <person name="Yi H."/>
        </authorList>
    </citation>
    <scope>NUCLEOTIDE SEQUENCE [LARGE SCALE GENOMIC DNA]</scope>
    <source>
        <strain evidence="5 6">HYN0085</strain>
    </source>
</reference>
<dbReference type="SUPFAM" id="SSF51215">
    <property type="entry name" value="Regulatory protein AraC"/>
    <property type="match status" value="1"/>
</dbReference>
<dbReference type="SUPFAM" id="SSF46689">
    <property type="entry name" value="Homeodomain-like"/>
    <property type="match status" value="1"/>
</dbReference>
<dbReference type="RefSeq" id="WP_114069188.1">
    <property type="nucleotide sequence ID" value="NZ_CP030850.1"/>
</dbReference>
<dbReference type="PANTHER" id="PTHR43280">
    <property type="entry name" value="ARAC-FAMILY TRANSCRIPTIONAL REGULATOR"/>
    <property type="match status" value="1"/>
</dbReference>
<dbReference type="PROSITE" id="PS01124">
    <property type="entry name" value="HTH_ARAC_FAMILY_2"/>
    <property type="match status" value="1"/>
</dbReference>
<protein>
    <submittedName>
        <fullName evidence="5">AraC family transcriptional regulator</fullName>
    </submittedName>
</protein>
<gene>
    <name evidence="5" type="ORF">DR864_23125</name>
</gene>
<evidence type="ECO:0000256" key="1">
    <source>
        <dbReference type="ARBA" id="ARBA00023015"/>
    </source>
</evidence>
<sequence>MASGNEIPILKPEISPGFHFETIEWQQPLFAEAHHELFHINRLEDFRDKIKFPLPPHRKTVYDFIFLTKGESKRSKGLNEYAFGEDTFFFLPANQITTHQSMSEDARGFFCHFDVQIFRLGGLQMSLENFSFLQFLANPLLKVPKTVQKPILNILDRLTELYQEDQKGDFGLIATYLLALLIEVKKFVPSEKKLPKNSAVLVTQQYKNALMQYIYQKQHVLDYADLLNVTPNHLNKCVKNTTAKTAQDLLNEMLILEAKSLLKYSNLQIAEIAVKLCNQTPSNFARFFKSQTGISPKEYQ</sequence>
<dbReference type="InterPro" id="IPR037923">
    <property type="entry name" value="HTH-like"/>
</dbReference>
<dbReference type="PANTHER" id="PTHR43280:SF32">
    <property type="entry name" value="TRANSCRIPTIONAL REGULATORY PROTEIN"/>
    <property type="match status" value="1"/>
</dbReference>
<dbReference type="Proteomes" id="UP000251993">
    <property type="component" value="Chromosome"/>
</dbReference>
<evidence type="ECO:0000259" key="4">
    <source>
        <dbReference type="PROSITE" id="PS01124"/>
    </source>
</evidence>
<dbReference type="GO" id="GO:0003700">
    <property type="term" value="F:DNA-binding transcription factor activity"/>
    <property type="evidence" value="ECO:0007669"/>
    <property type="project" value="InterPro"/>
</dbReference>
<dbReference type="Pfam" id="PF12833">
    <property type="entry name" value="HTH_18"/>
    <property type="match status" value="1"/>
</dbReference>
<keyword evidence="2" id="KW-0238">DNA-binding</keyword>
<dbReference type="OrthoDB" id="9793451at2"/>
<dbReference type="SMART" id="SM00342">
    <property type="entry name" value="HTH_ARAC"/>
    <property type="match status" value="1"/>
</dbReference>
<keyword evidence="3" id="KW-0804">Transcription</keyword>